<keyword evidence="1" id="KW-0732">Signal</keyword>
<feature type="domain" description="Ysc84 actin-binding" evidence="2">
    <location>
        <begin position="97"/>
        <end position="192"/>
    </location>
</feature>
<evidence type="ECO:0000313" key="4">
    <source>
        <dbReference type="EMBL" id="CAA0122076.1"/>
    </source>
</evidence>
<dbReference type="CDD" id="cd11524">
    <property type="entry name" value="SYLF"/>
    <property type="match status" value="1"/>
</dbReference>
<accession>A0A5S9NS61</accession>
<dbReference type="EMBL" id="CACSIO010000045">
    <property type="protein sequence ID" value="CAA0122076.1"/>
    <property type="molecule type" value="Genomic_DNA"/>
</dbReference>
<evidence type="ECO:0000313" key="3">
    <source>
        <dbReference type="EMBL" id="CAA0090835.1"/>
    </source>
</evidence>
<dbReference type="AlphaFoldDB" id="A0A5S9NS61"/>
<dbReference type="Proteomes" id="UP000434580">
    <property type="component" value="Unassembled WGS sequence"/>
</dbReference>
<proteinExistence type="predicted"/>
<organism evidence="3 5">
    <name type="scientific">BD1-7 clade bacterium</name>
    <dbReference type="NCBI Taxonomy" id="2029982"/>
    <lineage>
        <taxon>Bacteria</taxon>
        <taxon>Pseudomonadati</taxon>
        <taxon>Pseudomonadota</taxon>
        <taxon>Gammaproteobacteria</taxon>
        <taxon>Cellvibrionales</taxon>
        <taxon>Spongiibacteraceae</taxon>
        <taxon>BD1-7 clade</taxon>
    </lineage>
</organism>
<name>A0A5S9NS61_9GAMM</name>
<reference evidence="5 6" key="1">
    <citation type="submission" date="2019-11" db="EMBL/GenBank/DDBJ databases">
        <authorList>
            <person name="Holert J."/>
        </authorList>
    </citation>
    <scope>NUCLEOTIDE SEQUENCE [LARGE SCALE GENOMIC DNA]</scope>
    <source>
        <strain evidence="3">BC5_2</strain>
        <strain evidence="4">SB11_3</strain>
    </source>
</reference>
<dbReference type="Proteomes" id="UP000441399">
    <property type="component" value="Unassembled WGS sequence"/>
</dbReference>
<evidence type="ECO:0000256" key="1">
    <source>
        <dbReference type="SAM" id="SignalP"/>
    </source>
</evidence>
<dbReference type="InterPro" id="IPR007461">
    <property type="entry name" value="Ysc84_actin-binding"/>
</dbReference>
<dbReference type="EMBL" id="CACSII010000002">
    <property type="protein sequence ID" value="CAA0090835.1"/>
    <property type="molecule type" value="Genomic_DNA"/>
</dbReference>
<feature type="signal peptide" evidence="1">
    <location>
        <begin position="1"/>
        <end position="30"/>
    </location>
</feature>
<feature type="chain" id="PRO_5033498777" description="Ysc84 actin-binding domain-containing protein" evidence="1">
    <location>
        <begin position="31"/>
        <end position="202"/>
    </location>
</feature>
<evidence type="ECO:0000259" key="2">
    <source>
        <dbReference type="Pfam" id="PF04366"/>
    </source>
</evidence>
<sequence length="202" mass="21529">MTTLLYRRKSAVFRWFTAILLSVMLVPAFAEQTEVEKYADTVRLFKDAGVTKKFFDNAYGYAVFPSVGKGGFIIGGAYGDGRVFRQGSYVGNTTVSQVSVGFQIGGQAYSQLVFLQDKRAFDEFTSGTFEFGAQANAVAITAGANAEATTGGSSVSASGGKNDATVAARYHKGMSVFTIAKGGLMFQASIGGQNFTYDPLKK</sequence>
<evidence type="ECO:0000313" key="5">
    <source>
        <dbReference type="Proteomes" id="UP000434580"/>
    </source>
</evidence>
<gene>
    <name evidence="3" type="ORF">DPBNPPHM_02942</name>
    <name evidence="4" type="ORF">OPDIPICF_02545</name>
</gene>
<dbReference type="Pfam" id="PF04366">
    <property type="entry name" value="Ysc84"/>
    <property type="match status" value="1"/>
</dbReference>
<keyword evidence="6" id="KW-1185">Reference proteome</keyword>
<protein>
    <recommendedName>
        <fullName evidence="2">Ysc84 actin-binding domain-containing protein</fullName>
    </recommendedName>
</protein>
<evidence type="ECO:0000313" key="6">
    <source>
        <dbReference type="Proteomes" id="UP000441399"/>
    </source>
</evidence>